<dbReference type="SUPFAM" id="SSF56112">
    <property type="entry name" value="Protein kinase-like (PK-like)"/>
    <property type="match status" value="1"/>
</dbReference>
<evidence type="ECO:0000256" key="7">
    <source>
        <dbReference type="ARBA" id="ARBA00022840"/>
    </source>
</evidence>
<feature type="region of interest" description="Disordered" evidence="16">
    <location>
        <begin position="1"/>
        <end position="47"/>
    </location>
</feature>
<dbReference type="SMART" id="SM00220">
    <property type="entry name" value="S_TKc"/>
    <property type="match status" value="1"/>
</dbReference>
<keyword evidence="3 14" id="KW-0723">Serine/threonine-protein kinase</keyword>
<comment type="caution">
    <text evidence="18">The sequence shown here is derived from an EMBL/GenBank/DDBJ whole genome shotgun (WGS) entry which is preliminary data.</text>
</comment>
<evidence type="ECO:0000256" key="2">
    <source>
        <dbReference type="ARBA" id="ARBA00021157"/>
    </source>
</evidence>
<dbReference type="GO" id="GO:0045143">
    <property type="term" value="P:homologous chromosome segregation"/>
    <property type="evidence" value="ECO:0007669"/>
    <property type="project" value="UniProtKB-ARBA"/>
</dbReference>
<dbReference type="GO" id="GO:0005524">
    <property type="term" value="F:ATP binding"/>
    <property type="evidence" value="ECO:0007669"/>
    <property type="project" value="UniProtKB-UniRule"/>
</dbReference>
<evidence type="ECO:0000256" key="14">
    <source>
        <dbReference type="RuleBase" id="RU000304"/>
    </source>
</evidence>
<dbReference type="GO" id="GO:0090266">
    <property type="term" value="P:regulation of mitotic cell cycle spindle assembly checkpoint"/>
    <property type="evidence" value="ECO:0007669"/>
    <property type="project" value="UniProtKB-ARBA"/>
</dbReference>
<dbReference type="GO" id="GO:1902115">
    <property type="term" value="P:regulation of organelle assembly"/>
    <property type="evidence" value="ECO:0007669"/>
    <property type="project" value="UniProtKB-ARBA"/>
</dbReference>
<comment type="catalytic activity">
    <reaction evidence="9 15">
        <text>L-seryl-[protein] + ATP = O-phospho-L-seryl-[protein] + ADP + H(+)</text>
        <dbReference type="Rhea" id="RHEA:17989"/>
        <dbReference type="Rhea" id="RHEA-COMP:9863"/>
        <dbReference type="Rhea" id="RHEA-COMP:11604"/>
        <dbReference type="ChEBI" id="CHEBI:15378"/>
        <dbReference type="ChEBI" id="CHEBI:29999"/>
        <dbReference type="ChEBI" id="CHEBI:30616"/>
        <dbReference type="ChEBI" id="CHEBI:83421"/>
        <dbReference type="ChEBI" id="CHEBI:456216"/>
        <dbReference type="EC" id="2.7.11.1"/>
    </reaction>
</comment>
<dbReference type="GO" id="GO:0072479">
    <property type="term" value="P:response to mitotic cell cycle spindle assembly checkpoint signaling"/>
    <property type="evidence" value="ECO:0007669"/>
    <property type="project" value="UniProtKB-ARBA"/>
</dbReference>
<dbReference type="GO" id="GO:0004674">
    <property type="term" value="F:protein serine/threonine kinase activity"/>
    <property type="evidence" value="ECO:0007669"/>
    <property type="project" value="UniProtKB-KW"/>
</dbReference>
<evidence type="ECO:0000256" key="12">
    <source>
        <dbReference type="PIRSR" id="PIRSR630616-3"/>
    </source>
</evidence>
<protein>
    <recommendedName>
        <fullName evidence="2 15">Aurora kinase</fullName>
        <ecNumber evidence="1 15">2.7.11.1</ecNumber>
    </recommendedName>
</protein>
<evidence type="ECO:0000256" key="8">
    <source>
        <dbReference type="ARBA" id="ARBA00047899"/>
    </source>
</evidence>
<reference evidence="18" key="1">
    <citation type="journal article" date="2022" name="G3 (Bethesda)">
        <title>High quality genome of the basidiomycete yeast Dioszegia hungarica PDD-24b-2 isolated from cloud water.</title>
        <authorList>
            <person name="Jarrige D."/>
            <person name="Haridas S."/>
            <person name="Bleykasten-Grosshans C."/>
            <person name="Joly M."/>
            <person name="Nadalig T."/>
            <person name="Sancelme M."/>
            <person name="Vuilleumier S."/>
            <person name="Grigoriev I.V."/>
            <person name="Amato P."/>
            <person name="Bringel F."/>
        </authorList>
    </citation>
    <scope>NUCLEOTIDE SEQUENCE</scope>
    <source>
        <strain evidence="18">PDD-24b-2</strain>
    </source>
</reference>
<feature type="active site" description="Proton acceptor" evidence="10">
    <location>
        <position position="326"/>
    </location>
</feature>
<dbReference type="Gene3D" id="1.10.510.10">
    <property type="entry name" value="Transferase(Phosphotransferase) domain 1"/>
    <property type="match status" value="1"/>
</dbReference>
<feature type="compositionally biased region" description="Low complexity" evidence="16">
    <location>
        <begin position="1"/>
        <end position="39"/>
    </location>
</feature>
<feature type="binding site" evidence="11">
    <location>
        <begin position="330"/>
        <end position="331"/>
    </location>
    <ligand>
        <name>ATP</name>
        <dbReference type="ChEBI" id="CHEBI:30616"/>
    </ligand>
</feature>
<evidence type="ECO:0000256" key="4">
    <source>
        <dbReference type="ARBA" id="ARBA00022679"/>
    </source>
</evidence>
<dbReference type="InterPro" id="IPR017441">
    <property type="entry name" value="Protein_kinase_ATP_BS"/>
</dbReference>
<evidence type="ECO:0000256" key="15">
    <source>
        <dbReference type="RuleBase" id="RU367134"/>
    </source>
</evidence>
<evidence type="ECO:0000256" key="1">
    <source>
        <dbReference type="ARBA" id="ARBA00012513"/>
    </source>
</evidence>
<evidence type="ECO:0000256" key="5">
    <source>
        <dbReference type="ARBA" id="ARBA00022741"/>
    </source>
</evidence>
<dbReference type="EC" id="2.7.11.1" evidence="1 15"/>
<dbReference type="InterPro" id="IPR000719">
    <property type="entry name" value="Prot_kinase_dom"/>
</dbReference>
<keyword evidence="5 11" id="KW-0547">Nucleotide-binding</keyword>
<dbReference type="PROSITE" id="PS50011">
    <property type="entry name" value="PROTEIN_KINASE_DOM"/>
    <property type="match status" value="1"/>
</dbReference>
<keyword evidence="7 11" id="KW-0067">ATP-binding</keyword>
<comment type="catalytic activity">
    <reaction evidence="8 15">
        <text>L-threonyl-[protein] + ATP = O-phospho-L-threonyl-[protein] + ADP + H(+)</text>
        <dbReference type="Rhea" id="RHEA:46608"/>
        <dbReference type="Rhea" id="RHEA-COMP:11060"/>
        <dbReference type="Rhea" id="RHEA-COMP:11605"/>
        <dbReference type="ChEBI" id="CHEBI:15378"/>
        <dbReference type="ChEBI" id="CHEBI:30013"/>
        <dbReference type="ChEBI" id="CHEBI:30616"/>
        <dbReference type="ChEBI" id="CHEBI:61977"/>
        <dbReference type="ChEBI" id="CHEBI:456216"/>
        <dbReference type="EC" id="2.7.11.1"/>
    </reaction>
</comment>
<feature type="binding site" evidence="11">
    <location>
        <begin position="281"/>
        <end position="283"/>
    </location>
    <ligand>
        <name>ATP</name>
        <dbReference type="ChEBI" id="CHEBI:30616"/>
    </ligand>
</feature>
<comment type="similarity">
    <text evidence="15">Belongs to the protein kinase superfamily. Ser/Thr protein kinase family. Aurora subfamily.</text>
</comment>
<keyword evidence="4 15" id="KW-0808">Transferase</keyword>
<dbReference type="GO" id="GO:0044779">
    <property type="term" value="P:meiotic spindle checkpoint signaling"/>
    <property type="evidence" value="ECO:0007669"/>
    <property type="project" value="UniProtKB-ARBA"/>
</dbReference>
<dbReference type="FunFam" id="1.10.510.10:FF:000235">
    <property type="entry name" value="Serine/threonine-protein kinase ark1"/>
    <property type="match status" value="1"/>
</dbReference>
<dbReference type="GO" id="GO:0000819">
    <property type="term" value="P:sister chromatid segregation"/>
    <property type="evidence" value="ECO:0007669"/>
    <property type="project" value="UniProtKB-ARBA"/>
</dbReference>
<evidence type="ECO:0000256" key="10">
    <source>
        <dbReference type="PIRSR" id="PIRSR630616-1"/>
    </source>
</evidence>
<evidence type="ECO:0000256" key="13">
    <source>
        <dbReference type="PROSITE-ProRule" id="PRU10141"/>
    </source>
</evidence>
<dbReference type="GO" id="GO:0032465">
    <property type="term" value="P:regulation of cytokinesis"/>
    <property type="evidence" value="ECO:0007669"/>
    <property type="project" value="UniProtKB-ARBA"/>
</dbReference>
<dbReference type="CDD" id="cd14007">
    <property type="entry name" value="STKc_Aurora"/>
    <property type="match status" value="1"/>
</dbReference>
<feature type="domain" description="Protein kinase" evidence="17">
    <location>
        <begin position="202"/>
        <end position="454"/>
    </location>
</feature>
<dbReference type="AlphaFoldDB" id="A0AA38H934"/>
<feature type="binding site" evidence="11">
    <location>
        <position position="212"/>
    </location>
    <ligand>
        <name>ATP</name>
        <dbReference type="ChEBI" id="CHEBI:30616"/>
    </ligand>
</feature>
<dbReference type="Proteomes" id="UP001164286">
    <property type="component" value="Unassembled WGS sequence"/>
</dbReference>
<dbReference type="InterPro" id="IPR008271">
    <property type="entry name" value="Ser/Thr_kinase_AS"/>
</dbReference>
<dbReference type="GO" id="GO:0051233">
    <property type="term" value="C:spindle midzone"/>
    <property type="evidence" value="ECO:0007669"/>
    <property type="project" value="UniProtKB-ARBA"/>
</dbReference>
<sequence>MANPLSNMMSSLSLAPPSSPPRAGASSASASTSASVSTNKPPRLGGVMTKYMNPDFVRPTNKGLFTRPPGTSATTDAAAAARAPLFKLAGVNTTIPPHPPIPAGVAKQHQQPSGSTPKKHGITQHTAHGLHGPAHSTAGRSMAPSIQARAGLASNGGIGKYDGGLERDWEGKEAPTGEAAKILDLDGMNPGGILNIRYLSDLEIGRPLGKGKFGRVYLCRTKGPHEFILALKCLHKQEIVQGRVEKQVRREIEIQQNLRHPNILRLYNHFHDSKRIFLMLEFALKGELYKQLSKTGTFGEKRSSRYIQQMADALHYLHGKNIMHRDIKPENILIGLNGELKLADFGWSVHAPGDRRNTLCGTLDYLPPEMVEGRVHTKYVDLWALGVLAYEFLVGTPPFEDRAGTHATYRRISAIDLKIPNTVSPEAADLIKRLLRYKPEDRLPLTEVLKHPWIKKYEKRKTVSGGQATAAHRES</sequence>
<evidence type="ECO:0000313" key="19">
    <source>
        <dbReference type="Proteomes" id="UP001164286"/>
    </source>
</evidence>
<gene>
    <name evidence="18" type="ORF">MKK02DRAFT_34350</name>
</gene>
<proteinExistence type="inferred from homology"/>
<dbReference type="GO" id="GO:0008608">
    <property type="term" value="P:attachment of spindle microtubules to kinetochore"/>
    <property type="evidence" value="ECO:0007669"/>
    <property type="project" value="UniProtKB-ARBA"/>
</dbReference>
<dbReference type="PROSITE" id="PS00108">
    <property type="entry name" value="PROTEIN_KINASE_ST"/>
    <property type="match status" value="1"/>
</dbReference>
<feature type="binding site" evidence="11">
    <location>
        <position position="344"/>
    </location>
    <ligand>
        <name>ATP</name>
        <dbReference type="ChEBI" id="CHEBI:30616"/>
    </ligand>
</feature>
<evidence type="ECO:0000256" key="16">
    <source>
        <dbReference type="SAM" id="MobiDB-lite"/>
    </source>
</evidence>
<dbReference type="GeneID" id="77728123"/>
<keyword evidence="6 15" id="KW-0418">Kinase</keyword>
<evidence type="ECO:0000259" key="17">
    <source>
        <dbReference type="PROSITE" id="PS50011"/>
    </source>
</evidence>
<evidence type="ECO:0000256" key="11">
    <source>
        <dbReference type="PIRSR" id="PIRSR630616-2"/>
    </source>
</evidence>
<feature type="cross-link" description="Glycyl lysine isopeptide (Lys-Gly) (interchain with G-Cter in SUMO2)" evidence="12">
    <location>
        <position position="328"/>
    </location>
</feature>
<dbReference type="RefSeq" id="XP_052944693.1">
    <property type="nucleotide sequence ID" value="XM_053088918.1"/>
</dbReference>
<dbReference type="EMBL" id="JAKWFO010000006">
    <property type="protein sequence ID" value="KAI9634916.1"/>
    <property type="molecule type" value="Genomic_DNA"/>
</dbReference>
<evidence type="ECO:0000256" key="6">
    <source>
        <dbReference type="ARBA" id="ARBA00022777"/>
    </source>
</evidence>
<organism evidence="18 19">
    <name type="scientific">Dioszegia hungarica</name>
    <dbReference type="NCBI Taxonomy" id="4972"/>
    <lineage>
        <taxon>Eukaryota</taxon>
        <taxon>Fungi</taxon>
        <taxon>Dikarya</taxon>
        <taxon>Basidiomycota</taxon>
        <taxon>Agaricomycotina</taxon>
        <taxon>Tremellomycetes</taxon>
        <taxon>Tremellales</taxon>
        <taxon>Bulleribasidiaceae</taxon>
        <taxon>Dioszegia</taxon>
    </lineage>
</organism>
<dbReference type="GO" id="GO:0032133">
    <property type="term" value="C:chromosome passenger complex"/>
    <property type="evidence" value="ECO:0007669"/>
    <property type="project" value="UniProtKB-ARBA"/>
</dbReference>
<dbReference type="FunFam" id="3.30.200.20:FF:000042">
    <property type="entry name" value="Aurora kinase A"/>
    <property type="match status" value="1"/>
</dbReference>
<evidence type="ECO:0000256" key="3">
    <source>
        <dbReference type="ARBA" id="ARBA00022527"/>
    </source>
</evidence>
<feature type="region of interest" description="Disordered" evidence="16">
    <location>
        <begin position="104"/>
        <end position="140"/>
    </location>
</feature>
<evidence type="ECO:0000256" key="9">
    <source>
        <dbReference type="ARBA" id="ARBA00048679"/>
    </source>
</evidence>
<feature type="binding site" evidence="11 13">
    <location>
        <position position="232"/>
    </location>
    <ligand>
        <name>ATP</name>
        <dbReference type="ChEBI" id="CHEBI:30616"/>
    </ligand>
</feature>
<dbReference type="InterPro" id="IPR011009">
    <property type="entry name" value="Kinase-like_dom_sf"/>
</dbReference>
<evidence type="ECO:0000313" key="18">
    <source>
        <dbReference type="EMBL" id="KAI9634916.1"/>
    </source>
</evidence>
<dbReference type="PANTHER" id="PTHR24350">
    <property type="entry name" value="SERINE/THREONINE-PROTEIN KINASE IAL-RELATED"/>
    <property type="match status" value="1"/>
</dbReference>
<dbReference type="GO" id="GO:0000776">
    <property type="term" value="C:kinetochore"/>
    <property type="evidence" value="ECO:0007669"/>
    <property type="project" value="UniProtKB-ARBA"/>
</dbReference>
<dbReference type="PROSITE" id="PS00107">
    <property type="entry name" value="PROTEIN_KINASE_ATP"/>
    <property type="match status" value="1"/>
</dbReference>
<dbReference type="InterPro" id="IPR030616">
    <property type="entry name" value="Aur-like"/>
</dbReference>
<name>A0AA38H934_9TREE</name>
<dbReference type="Pfam" id="PF00069">
    <property type="entry name" value="Pkinase"/>
    <property type="match status" value="1"/>
</dbReference>
<keyword evidence="19" id="KW-1185">Reference proteome</keyword>
<accession>A0AA38H934</accession>